<evidence type="ECO:0000259" key="1">
    <source>
        <dbReference type="Pfam" id="PF00534"/>
    </source>
</evidence>
<proteinExistence type="predicted"/>
<dbReference type="Pfam" id="PF00534">
    <property type="entry name" value="Glycos_transf_1"/>
    <property type="match status" value="1"/>
</dbReference>
<feature type="domain" description="Glycosyl transferase family 1" evidence="1">
    <location>
        <begin position="190"/>
        <end position="340"/>
    </location>
</feature>
<dbReference type="PANTHER" id="PTHR45947:SF3">
    <property type="entry name" value="SULFOQUINOVOSYL TRANSFERASE SQD2"/>
    <property type="match status" value="1"/>
</dbReference>
<protein>
    <submittedName>
        <fullName evidence="2">N-acetylgalactosamine-N, N'-diacetylbacillosaminyl-diphospho-undecaprenol 4-alpha-N-acetylgalactosaminyltransferase</fullName>
        <ecNumber evidence="2">2.4.1.291</ecNumber>
    </submittedName>
</protein>
<dbReference type="RefSeq" id="WP_093980142.1">
    <property type="nucleotide sequence ID" value="NZ_CP022515.1"/>
</dbReference>
<keyword evidence="2" id="KW-0328">Glycosyltransferase</keyword>
<dbReference type="EMBL" id="CP022515">
    <property type="protein sequence ID" value="ASO07977.1"/>
    <property type="molecule type" value="Genomic_DNA"/>
</dbReference>
<gene>
    <name evidence="2" type="primary">pglJ</name>
    <name evidence="2" type="ORF">AREALGSMS7_04579</name>
</gene>
<dbReference type="InterPro" id="IPR050194">
    <property type="entry name" value="Glycosyltransferase_grp1"/>
</dbReference>
<dbReference type="GO" id="GO:0016757">
    <property type="term" value="F:glycosyltransferase activity"/>
    <property type="evidence" value="ECO:0007669"/>
    <property type="project" value="UniProtKB-KW"/>
</dbReference>
<keyword evidence="2" id="KW-0808">Transferase</keyword>
<dbReference type="Gene3D" id="3.40.50.2000">
    <property type="entry name" value="Glycogen Phosphorylase B"/>
    <property type="match status" value="2"/>
</dbReference>
<sequence length="369" mass="42038">MKQRILVFHPALAPYRVDFFNAVHHSFNAQFYFNLANVSDQKFDQENLKQRCDFTCNYLDKGFEVGGRSFRLGLIAAIIKHKPDIILCSEYSQITCFVLVYAKLFHKQTKVYTLSDDSIYNAIERKGIRSLLRKVMAKYIDGIIFTSEEVCNWHNENISVRTKTLELPIIHDDTVLRRKFLESLDEANKNIQKYDLVGKKVILFVGRLVEVKNLPFLIKCFSEVENHNCRLVLVGDGDLKKELKSLTVALNIADKVIFTGREEGSSLNNWYTFSQIFAFPSTNERYGAVVNEALLGGCYTLCSRAAGASSLIGHGNGQLFDPKNELDFIGKLQKAIYNSEPLCSEIKILRNSKMPFSFDQKIGALIKDL</sequence>
<organism evidence="2 3">
    <name type="scientific">Arenibacter algicola</name>
    <dbReference type="NCBI Taxonomy" id="616991"/>
    <lineage>
        <taxon>Bacteria</taxon>
        <taxon>Pseudomonadati</taxon>
        <taxon>Bacteroidota</taxon>
        <taxon>Flavobacteriia</taxon>
        <taxon>Flavobacteriales</taxon>
        <taxon>Flavobacteriaceae</taxon>
        <taxon>Arenibacter</taxon>
    </lineage>
</organism>
<reference evidence="2 3" key="1">
    <citation type="submission" date="2017-07" db="EMBL/GenBank/DDBJ databases">
        <title>Genome Sequence of Arenibacter algicola Strain SMS7 Isolated from a culture of the Diatom Skeletonema marinoi.</title>
        <authorList>
            <person name="Topel M."/>
            <person name="Pinder M.I.M."/>
            <person name="Johansson O.N."/>
            <person name="Kourtchenko O."/>
            <person name="Godhe A."/>
            <person name="Clarke A.K."/>
        </authorList>
    </citation>
    <scope>NUCLEOTIDE SEQUENCE [LARGE SCALE GENOMIC DNA]</scope>
    <source>
        <strain evidence="2 3">SMS7</strain>
    </source>
</reference>
<evidence type="ECO:0000313" key="2">
    <source>
        <dbReference type="EMBL" id="ASO07977.1"/>
    </source>
</evidence>
<dbReference type="SUPFAM" id="SSF53756">
    <property type="entry name" value="UDP-Glycosyltransferase/glycogen phosphorylase"/>
    <property type="match status" value="1"/>
</dbReference>
<dbReference type="KEGG" id="aalg:AREALGSMS7_04579"/>
<name>A0A221V307_9FLAO</name>
<dbReference type="InterPro" id="IPR001296">
    <property type="entry name" value="Glyco_trans_1"/>
</dbReference>
<accession>A0A221V307</accession>
<dbReference type="EC" id="2.4.1.291" evidence="2"/>
<evidence type="ECO:0000313" key="3">
    <source>
        <dbReference type="Proteomes" id="UP000204551"/>
    </source>
</evidence>
<dbReference type="AlphaFoldDB" id="A0A221V307"/>
<dbReference type="Proteomes" id="UP000204551">
    <property type="component" value="Chromosome"/>
</dbReference>
<dbReference type="PANTHER" id="PTHR45947">
    <property type="entry name" value="SULFOQUINOVOSYL TRANSFERASE SQD2"/>
    <property type="match status" value="1"/>
</dbReference>